<feature type="transmembrane region" description="Helical" evidence="3">
    <location>
        <begin position="119"/>
        <end position="137"/>
    </location>
</feature>
<dbReference type="GO" id="GO:0007166">
    <property type="term" value="P:cell surface receptor signaling pathway"/>
    <property type="evidence" value="ECO:0007669"/>
    <property type="project" value="TreeGrafter"/>
</dbReference>
<dbReference type="Pfam" id="PF07686">
    <property type="entry name" value="V-set"/>
    <property type="match status" value="1"/>
</dbReference>
<dbReference type="STRING" id="48701.ENSPMEP00000034918"/>
<dbReference type="InterPro" id="IPR013783">
    <property type="entry name" value="Ig-like_fold"/>
</dbReference>
<dbReference type="AlphaFoldDB" id="A0A3B3Z5Z1"/>
<evidence type="ECO:0000256" key="3">
    <source>
        <dbReference type="SAM" id="Phobius"/>
    </source>
</evidence>
<reference evidence="5" key="1">
    <citation type="submission" date="2025-08" db="UniProtKB">
        <authorList>
            <consortium name="Ensembl"/>
        </authorList>
    </citation>
    <scope>IDENTIFICATION</scope>
</reference>
<keyword evidence="3" id="KW-0812">Transmembrane</keyword>
<sequence>TNKWQIKIHTHTHTQFCHTVKVTCLSHLLGEPVTQTPTLWTNQDADATMQCSHTKGSTYRLMYWYQQLPGQNMKLIVSTTAYSPPEYDPGFTEEKFPAEKKNAETGSLRVKKVKPEDTYFVFLFYYETFFLGFSSLITKNTETILCIKQYGVGLNQMLL</sequence>
<feature type="domain" description="Immunoglobulin V-set" evidence="4">
    <location>
        <begin position="37"/>
        <end position="118"/>
    </location>
</feature>
<evidence type="ECO:0000313" key="5">
    <source>
        <dbReference type="Ensembl" id="ENSPMEP00000034918.1"/>
    </source>
</evidence>
<keyword evidence="6" id="KW-1185">Reference proteome</keyword>
<dbReference type="PANTHER" id="PTHR23268">
    <property type="entry name" value="T-CELL RECEPTOR BETA CHAIN"/>
    <property type="match status" value="1"/>
</dbReference>
<proteinExistence type="predicted"/>
<dbReference type="SUPFAM" id="SSF48726">
    <property type="entry name" value="Immunoglobulin"/>
    <property type="match status" value="1"/>
</dbReference>
<dbReference type="GO" id="GO:0005886">
    <property type="term" value="C:plasma membrane"/>
    <property type="evidence" value="ECO:0007669"/>
    <property type="project" value="TreeGrafter"/>
</dbReference>
<keyword evidence="3" id="KW-0472">Membrane</keyword>
<dbReference type="InterPro" id="IPR036179">
    <property type="entry name" value="Ig-like_dom_sf"/>
</dbReference>
<organism evidence="5 6">
    <name type="scientific">Poecilia mexicana</name>
    <dbReference type="NCBI Taxonomy" id="48701"/>
    <lineage>
        <taxon>Eukaryota</taxon>
        <taxon>Metazoa</taxon>
        <taxon>Chordata</taxon>
        <taxon>Craniata</taxon>
        <taxon>Vertebrata</taxon>
        <taxon>Euteleostomi</taxon>
        <taxon>Actinopterygii</taxon>
        <taxon>Neopterygii</taxon>
        <taxon>Teleostei</taxon>
        <taxon>Neoteleostei</taxon>
        <taxon>Acanthomorphata</taxon>
        <taxon>Ovalentaria</taxon>
        <taxon>Atherinomorphae</taxon>
        <taxon>Cyprinodontiformes</taxon>
        <taxon>Poeciliidae</taxon>
        <taxon>Poeciliinae</taxon>
        <taxon>Poecilia</taxon>
    </lineage>
</organism>
<accession>A0A3B3Z5Z1</accession>
<evidence type="ECO:0000256" key="2">
    <source>
        <dbReference type="ARBA" id="ARBA00022859"/>
    </source>
</evidence>
<reference evidence="5" key="2">
    <citation type="submission" date="2025-09" db="UniProtKB">
        <authorList>
            <consortium name="Ensembl"/>
        </authorList>
    </citation>
    <scope>IDENTIFICATION</scope>
</reference>
<dbReference type="Ensembl" id="ENSPMET00000030760.1">
    <property type="protein sequence ID" value="ENSPMEP00000034918.1"/>
    <property type="gene ID" value="ENSPMEG00000024279.1"/>
</dbReference>
<dbReference type="InterPro" id="IPR013106">
    <property type="entry name" value="Ig_V-set"/>
</dbReference>
<protein>
    <recommendedName>
        <fullName evidence="4">Immunoglobulin V-set domain-containing protein</fullName>
    </recommendedName>
</protein>
<evidence type="ECO:0000256" key="1">
    <source>
        <dbReference type="ARBA" id="ARBA00022729"/>
    </source>
</evidence>
<keyword evidence="2" id="KW-0391">Immunity</keyword>
<dbReference type="InterPro" id="IPR050413">
    <property type="entry name" value="TCR_beta_variable"/>
</dbReference>
<dbReference type="GO" id="GO:0002376">
    <property type="term" value="P:immune system process"/>
    <property type="evidence" value="ECO:0007669"/>
    <property type="project" value="UniProtKB-KW"/>
</dbReference>
<evidence type="ECO:0000313" key="6">
    <source>
        <dbReference type="Proteomes" id="UP000261480"/>
    </source>
</evidence>
<keyword evidence="1" id="KW-0732">Signal</keyword>
<keyword evidence="3" id="KW-1133">Transmembrane helix</keyword>
<dbReference type="Proteomes" id="UP000261480">
    <property type="component" value="Unplaced"/>
</dbReference>
<dbReference type="Gene3D" id="2.60.40.10">
    <property type="entry name" value="Immunoglobulins"/>
    <property type="match status" value="1"/>
</dbReference>
<name>A0A3B3Z5Z1_9TELE</name>
<dbReference type="PANTHER" id="PTHR23268:SF102">
    <property type="entry name" value="IMMUNOGLOBULIN V-SET DOMAIN-CONTAINING PROTEIN"/>
    <property type="match status" value="1"/>
</dbReference>
<evidence type="ECO:0000259" key="4">
    <source>
        <dbReference type="Pfam" id="PF07686"/>
    </source>
</evidence>